<organism evidence="1 2">
    <name type="scientific">Caulobacter segnis</name>
    <dbReference type="NCBI Taxonomy" id="88688"/>
    <lineage>
        <taxon>Bacteria</taxon>
        <taxon>Pseudomonadati</taxon>
        <taxon>Pseudomonadota</taxon>
        <taxon>Alphaproteobacteria</taxon>
        <taxon>Caulobacterales</taxon>
        <taxon>Caulobacteraceae</taxon>
        <taxon>Caulobacter</taxon>
    </lineage>
</organism>
<proteinExistence type="predicted"/>
<accession>A0ABY4ZX17</accession>
<evidence type="ECO:0000313" key="1">
    <source>
        <dbReference type="EMBL" id="USQ96522.1"/>
    </source>
</evidence>
<evidence type="ECO:0000313" key="2">
    <source>
        <dbReference type="Proteomes" id="UP001057520"/>
    </source>
</evidence>
<reference evidence="1 2" key="1">
    <citation type="submission" date="2022-04" db="EMBL/GenBank/DDBJ databases">
        <title>Genome sequence of soybean root-associated Caulobacter segnis RL271.</title>
        <authorList>
            <person name="Longley R."/>
            <person name="Bonito G."/>
            <person name="Trigodet F."/>
            <person name="Crosson S."/>
            <person name="Fiebig A."/>
        </authorList>
    </citation>
    <scope>NUCLEOTIDE SEQUENCE [LARGE SCALE GENOMIC DNA]</scope>
    <source>
        <strain evidence="1 2">RL271</strain>
    </source>
</reference>
<protein>
    <submittedName>
        <fullName evidence="1">Uncharacterized protein</fullName>
    </submittedName>
</protein>
<dbReference type="EMBL" id="CP096040">
    <property type="protein sequence ID" value="USQ96522.1"/>
    <property type="molecule type" value="Genomic_DNA"/>
</dbReference>
<sequence length="149" mass="15685">MLLFYAADQTIPKSAATPQPWPAATCPSSAKGELIPFEQVPLEVLADLRRVDPKISPPGGPFNPSDVIDGTTPGTRIIAVMRLGDRLAAAYEKGGRGYSVTVVTYVQDPATKHLVASGLHTLSGRDTPRGWVKDEDACAAMVRALSAGG</sequence>
<gene>
    <name evidence="1" type="ORF">MZV50_02705</name>
</gene>
<keyword evidence="2" id="KW-1185">Reference proteome</keyword>
<dbReference type="Proteomes" id="UP001057520">
    <property type="component" value="Chromosome"/>
</dbReference>
<name>A0ABY4ZX17_9CAUL</name>